<protein>
    <submittedName>
        <fullName evidence="3">ABC transporter, periplasmic binding protein, thiB subfamily</fullName>
    </submittedName>
</protein>
<evidence type="ECO:0000256" key="1">
    <source>
        <dbReference type="ARBA" id="ARBA00022729"/>
    </source>
</evidence>
<dbReference type="CDD" id="cd13545">
    <property type="entry name" value="PBP2_TbpA"/>
    <property type="match status" value="1"/>
</dbReference>
<dbReference type="GO" id="GO:0030975">
    <property type="term" value="F:thiamine binding"/>
    <property type="evidence" value="ECO:0007669"/>
    <property type="project" value="InterPro"/>
</dbReference>
<dbReference type="eggNOG" id="COG4143">
    <property type="taxonomic scope" value="Bacteria"/>
</dbReference>
<dbReference type="RefSeq" id="WP_013387804.1">
    <property type="nucleotide sequence ID" value="NC_014632.1"/>
</dbReference>
<dbReference type="PANTHER" id="PTHR30006:SF2">
    <property type="entry name" value="ABC TRANSPORTER SUBSTRATE-BINDING PROTEIN"/>
    <property type="match status" value="1"/>
</dbReference>
<evidence type="ECO:0000256" key="2">
    <source>
        <dbReference type="SAM" id="SignalP"/>
    </source>
</evidence>
<gene>
    <name evidence="3" type="ordered locus">Ilyop_1357</name>
</gene>
<keyword evidence="1 2" id="KW-0732">Signal</keyword>
<dbReference type="KEGG" id="ipo:Ilyop_1357"/>
<dbReference type="InterPro" id="IPR005948">
    <property type="entry name" value="ThiB-like"/>
</dbReference>
<proteinExistence type="predicted"/>
<evidence type="ECO:0000313" key="4">
    <source>
        <dbReference type="Proteomes" id="UP000006875"/>
    </source>
</evidence>
<dbReference type="Pfam" id="PF13343">
    <property type="entry name" value="SBP_bac_6"/>
    <property type="match status" value="1"/>
</dbReference>
<accession>E3HA09</accession>
<evidence type="ECO:0000313" key="3">
    <source>
        <dbReference type="EMBL" id="ADO83137.1"/>
    </source>
</evidence>
<dbReference type="AlphaFoldDB" id="E3HA09"/>
<name>E3HA09_ILYPC</name>
<dbReference type="STRING" id="572544.Ilyop_1357"/>
<feature type="chain" id="PRO_5003170248" evidence="2">
    <location>
        <begin position="19"/>
        <end position="321"/>
    </location>
</feature>
<reference evidence="3 4" key="1">
    <citation type="journal article" date="2010" name="Stand. Genomic Sci.">
        <title>Complete genome sequence of Ilyobacter polytropus type strain (CuHbu1).</title>
        <authorList>
            <person name="Sikorski J."/>
            <person name="Chertkov O."/>
            <person name="Lapidus A."/>
            <person name="Nolan M."/>
            <person name="Lucas S."/>
            <person name="Del Rio T.G."/>
            <person name="Tice H."/>
            <person name="Cheng J.F."/>
            <person name="Tapia R."/>
            <person name="Han C."/>
            <person name="Goodwin L."/>
            <person name="Pitluck S."/>
            <person name="Liolios K."/>
            <person name="Ivanova N."/>
            <person name="Mavromatis K."/>
            <person name="Mikhailova N."/>
            <person name="Pati A."/>
            <person name="Chen A."/>
            <person name="Palaniappan K."/>
            <person name="Land M."/>
            <person name="Hauser L."/>
            <person name="Chang Y.J."/>
            <person name="Jeffries C.D."/>
            <person name="Brambilla E."/>
            <person name="Yasawong M."/>
            <person name="Rohde M."/>
            <person name="Pukall R."/>
            <person name="Spring S."/>
            <person name="Goker M."/>
            <person name="Woyke T."/>
            <person name="Bristow J."/>
            <person name="Eisen J.A."/>
            <person name="Markowitz V."/>
            <person name="Hugenholtz P."/>
            <person name="Kyrpides N.C."/>
            <person name="Klenk H.P."/>
        </authorList>
    </citation>
    <scope>NUCLEOTIDE SEQUENCE [LARGE SCALE GENOMIC DNA]</scope>
    <source>
        <strain evidence="4">ATCC 51220 / DSM 2926 / LMG 16218 / CuHBu1</strain>
    </source>
</reference>
<organism evidence="3 4">
    <name type="scientific">Ilyobacter polytropus (strain ATCC 51220 / DSM 2926 / LMG 16218 / CuHBu1)</name>
    <dbReference type="NCBI Taxonomy" id="572544"/>
    <lineage>
        <taxon>Bacteria</taxon>
        <taxon>Fusobacteriati</taxon>
        <taxon>Fusobacteriota</taxon>
        <taxon>Fusobacteriia</taxon>
        <taxon>Fusobacteriales</taxon>
        <taxon>Fusobacteriaceae</taxon>
        <taxon>Ilyobacter</taxon>
    </lineage>
</organism>
<dbReference type="PANTHER" id="PTHR30006">
    <property type="entry name" value="THIAMINE-BINDING PERIPLASMIC PROTEIN-RELATED"/>
    <property type="match status" value="1"/>
</dbReference>
<dbReference type="Gene3D" id="3.40.190.10">
    <property type="entry name" value="Periplasmic binding protein-like II"/>
    <property type="match status" value="2"/>
</dbReference>
<dbReference type="OrthoDB" id="8013425at2"/>
<dbReference type="NCBIfam" id="TIGR01254">
    <property type="entry name" value="sfuA"/>
    <property type="match status" value="1"/>
</dbReference>
<dbReference type="EMBL" id="CP002281">
    <property type="protein sequence ID" value="ADO83137.1"/>
    <property type="molecule type" value="Genomic_DNA"/>
</dbReference>
<dbReference type="GO" id="GO:0015888">
    <property type="term" value="P:thiamine transport"/>
    <property type="evidence" value="ECO:0007669"/>
    <property type="project" value="InterPro"/>
</dbReference>
<dbReference type="SUPFAM" id="SSF53850">
    <property type="entry name" value="Periplasmic binding protein-like II"/>
    <property type="match status" value="1"/>
</dbReference>
<keyword evidence="4" id="KW-1185">Reference proteome</keyword>
<sequence>MKKIFAFIFVLVAMTAYGNEVVTVYGPESMKWIQRDIASKFKEETGVEIKFVSINGLVPRMKLEKNNPRADVVLGLTPSSAEMAKNEGLTAKYRPKSYKNISKEEFIMDEEWYVTPFDYGALAINYDAQMLKNPPKSFEEISKMEKQFLVEDPRSFTGQEFMLWTIAVYGDQWKEFWKNLKPSILTVTPSWDEAFAKFTAKEAPMMAGYASSSVYFYQDGNQNKYKSFIPEEGGYVYLEGAALVSKKKIKKGSKKFMDYILEKDFQELTAKKNYMFPVTNVKLPEEYKYVPVPKKVVTISGKDAVANLETWKKELIDILKD</sequence>
<dbReference type="Proteomes" id="UP000006875">
    <property type="component" value="Chromosome"/>
</dbReference>
<dbReference type="HOGENOM" id="CLU_026974_6_1_0"/>
<feature type="signal peptide" evidence="2">
    <location>
        <begin position="1"/>
        <end position="18"/>
    </location>
</feature>